<proteinExistence type="predicted"/>
<dbReference type="EMBL" id="BAAAIZ010000141">
    <property type="protein sequence ID" value="GAA1436020.1"/>
    <property type="molecule type" value="Genomic_DNA"/>
</dbReference>
<dbReference type="InterPro" id="IPR050155">
    <property type="entry name" value="HAD-like_hydrolase_sf"/>
</dbReference>
<dbReference type="PANTHER" id="PTHR43434">
    <property type="entry name" value="PHOSPHOGLYCOLATE PHOSPHATASE"/>
    <property type="match status" value="1"/>
</dbReference>
<dbReference type="SUPFAM" id="SSF56784">
    <property type="entry name" value="HAD-like"/>
    <property type="match status" value="1"/>
</dbReference>
<comment type="caution">
    <text evidence="1">The sequence shown here is derived from an EMBL/GenBank/DDBJ whole genome shotgun (WGS) entry which is preliminary data.</text>
</comment>
<evidence type="ECO:0000313" key="1">
    <source>
        <dbReference type="EMBL" id="GAA1436020.1"/>
    </source>
</evidence>
<dbReference type="InterPro" id="IPR023198">
    <property type="entry name" value="PGP-like_dom2"/>
</dbReference>
<dbReference type="Pfam" id="PF12710">
    <property type="entry name" value="HAD"/>
    <property type="match status" value="1"/>
</dbReference>
<dbReference type="Gene3D" id="3.40.50.1000">
    <property type="entry name" value="HAD superfamily/HAD-like"/>
    <property type="match status" value="1"/>
</dbReference>
<dbReference type="Gene3D" id="1.10.150.240">
    <property type="entry name" value="Putative phosphatase, domain 2"/>
    <property type="match status" value="1"/>
</dbReference>
<reference evidence="1 2" key="1">
    <citation type="journal article" date="2019" name="Int. J. Syst. Evol. Microbiol.">
        <title>The Global Catalogue of Microorganisms (GCM) 10K type strain sequencing project: providing services to taxonomists for standard genome sequencing and annotation.</title>
        <authorList>
            <consortium name="The Broad Institute Genomics Platform"/>
            <consortium name="The Broad Institute Genome Sequencing Center for Infectious Disease"/>
            <person name="Wu L."/>
            <person name="Ma J."/>
        </authorList>
    </citation>
    <scope>NUCLEOTIDE SEQUENCE [LARGE SCALE GENOMIC DNA]</scope>
    <source>
        <strain evidence="1 2">JCM 11756</strain>
    </source>
</reference>
<keyword evidence="2" id="KW-1185">Reference proteome</keyword>
<gene>
    <name evidence="1" type="ORF">GCM10009601_62940</name>
</gene>
<protein>
    <submittedName>
        <fullName evidence="1">Haloacid dehalogenase-like hydrolase</fullName>
    </submittedName>
</protein>
<dbReference type="SFLD" id="SFLDG01129">
    <property type="entry name" value="C1.5:_HAD__Beta-PGM__Phosphata"/>
    <property type="match status" value="1"/>
</dbReference>
<dbReference type="SFLD" id="SFLDS00003">
    <property type="entry name" value="Haloacid_Dehalogenase"/>
    <property type="match status" value="1"/>
</dbReference>
<evidence type="ECO:0000313" key="2">
    <source>
        <dbReference type="Proteomes" id="UP001500973"/>
    </source>
</evidence>
<dbReference type="InterPro" id="IPR036412">
    <property type="entry name" value="HAD-like_sf"/>
</dbReference>
<name>A0ABN1Z7Q8_9ACTN</name>
<organism evidence="1 2">
    <name type="scientific">Streptomyces thermospinosisporus</name>
    <dbReference type="NCBI Taxonomy" id="161482"/>
    <lineage>
        <taxon>Bacteria</taxon>
        <taxon>Bacillati</taxon>
        <taxon>Actinomycetota</taxon>
        <taxon>Actinomycetes</taxon>
        <taxon>Kitasatosporales</taxon>
        <taxon>Streptomycetaceae</taxon>
        <taxon>Streptomyces</taxon>
    </lineage>
</organism>
<sequence>MTAGRKCDEPAGRGCGRNCSYAYAGPVPLIVLWDIDHTLIENSGVSKEIYAAAFEGVAGRTADHPARTGGRTDRLILAGMFRDHGMEPPEWALIQPALEAAGAAREADLARRGRVLPGAREALAAVAAEPNMISSVLTGNVRANARVKLRAFGLDGLVDIDCGAYGADATDRADLVDVARSRVRATYGTPPDTPVVLIGDTPRDVQAALHSGAHVIGVASGVHSADELRAAGAGTVLTDLTDVAALMRHLRSLTHAVC</sequence>
<dbReference type="InterPro" id="IPR023214">
    <property type="entry name" value="HAD_sf"/>
</dbReference>
<dbReference type="PANTHER" id="PTHR43434:SF1">
    <property type="entry name" value="PHOSPHOGLYCOLATE PHOSPHATASE"/>
    <property type="match status" value="1"/>
</dbReference>
<accession>A0ABN1Z7Q8</accession>
<dbReference type="Proteomes" id="UP001500973">
    <property type="component" value="Unassembled WGS sequence"/>
</dbReference>